<feature type="transmembrane region" description="Helical" evidence="7">
    <location>
        <begin position="62"/>
        <end position="86"/>
    </location>
</feature>
<dbReference type="Proteomes" id="UP000309038">
    <property type="component" value="Unassembled WGS sequence"/>
</dbReference>
<dbReference type="GO" id="GO:0000329">
    <property type="term" value="C:fungal-type vacuole membrane"/>
    <property type="evidence" value="ECO:0007669"/>
    <property type="project" value="TreeGrafter"/>
</dbReference>
<protein>
    <recommendedName>
        <fullName evidence="10">Nucleoside transporter</fullName>
    </recommendedName>
</protein>
<keyword evidence="5 7" id="KW-1133">Transmembrane helix</keyword>
<feature type="transmembrane region" description="Helical" evidence="7">
    <location>
        <begin position="199"/>
        <end position="217"/>
    </location>
</feature>
<comment type="caution">
    <text evidence="8">The sequence shown here is derived from an EMBL/GenBank/DDBJ whole genome shotgun (WGS) entry which is preliminary data.</text>
</comment>
<evidence type="ECO:0000256" key="1">
    <source>
        <dbReference type="ARBA" id="ARBA00004141"/>
    </source>
</evidence>
<name>A0A4S4KT87_9APHY</name>
<feature type="transmembrane region" description="Helical" evidence="7">
    <location>
        <begin position="316"/>
        <end position="338"/>
    </location>
</feature>
<dbReference type="GO" id="GO:0015205">
    <property type="term" value="F:nucleobase transmembrane transporter activity"/>
    <property type="evidence" value="ECO:0007669"/>
    <property type="project" value="TreeGrafter"/>
</dbReference>
<comment type="subcellular location">
    <subcellularLocation>
        <location evidence="1">Membrane</location>
        <topology evidence="1">Multi-pass membrane protein</topology>
    </subcellularLocation>
</comment>
<reference evidence="8 9" key="1">
    <citation type="submission" date="2019-02" db="EMBL/GenBank/DDBJ databases">
        <title>Genome sequencing of the rare red list fungi Phlebia centrifuga.</title>
        <authorList>
            <person name="Buettner E."/>
            <person name="Kellner H."/>
        </authorList>
    </citation>
    <scope>NUCLEOTIDE SEQUENCE [LARGE SCALE GENOMIC DNA]</scope>
    <source>
        <strain evidence="8 9">DSM 108282</strain>
    </source>
</reference>
<evidence type="ECO:0000256" key="5">
    <source>
        <dbReference type="ARBA" id="ARBA00022989"/>
    </source>
</evidence>
<organism evidence="8 9">
    <name type="scientific">Hermanssonia centrifuga</name>
    <dbReference type="NCBI Taxonomy" id="98765"/>
    <lineage>
        <taxon>Eukaryota</taxon>
        <taxon>Fungi</taxon>
        <taxon>Dikarya</taxon>
        <taxon>Basidiomycota</taxon>
        <taxon>Agaricomycotina</taxon>
        <taxon>Agaricomycetes</taxon>
        <taxon>Polyporales</taxon>
        <taxon>Meruliaceae</taxon>
        <taxon>Hermanssonia</taxon>
    </lineage>
</organism>
<dbReference type="AlphaFoldDB" id="A0A4S4KT87"/>
<feature type="transmembrane region" description="Helical" evidence="7">
    <location>
        <begin position="462"/>
        <end position="484"/>
    </location>
</feature>
<feature type="transmembrane region" description="Helical" evidence="7">
    <location>
        <begin position="130"/>
        <end position="150"/>
    </location>
</feature>
<dbReference type="PANTHER" id="PTHR10332">
    <property type="entry name" value="EQUILIBRATIVE NUCLEOSIDE TRANSPORTER"/>
    <property type="match status" value="1"/>
</dbReference>
<sequence length="490" mass="53548">MARHLRSSSATETDALYRPLPQSEAVSEATSSPLELEGDEELVAEEFVAQERLASHDRRIGWIHFILGSAILLPWNALITATPYFLSRVEGSPLKSTFSSYLSTTFTFANFAFLAHATATTDQSTNSRRILLSISWLTLLMFLLTLSTYIHSSPGVFFAFVLVNGICQAAAGSYLQTAVIAVASFFGPTAIQPIMSGQAAIGVAVSGIEVLSAASSLRNSAPAEARVDPEPEEKSAFIFFGLSTLFLLISAGAQIWLTKLPLYKALKDRFRQATEHTRSLSPGDFDEGYTPPVDSRDHILHEEKKHQLVRIAKTNVIYNIAVAYVFIVTLSVFPPITISVQSTNPAAHPLLFSAIHFFVFNIGDFLGRYLCSFPRLLIWSAKRLLVFSLARTLFIPVFLMCNVQRSPSASGNGAIITSDILFMLILLIFGLSNGYLSSMCMMSAPSVEHNPRLKGRVEDVEVAATVASFCLVGGLATLDVVMVYKQNVVL</sequence>
<feature type="transmembrane region" description="Helical" evidence="7">
    <location>
        <begin position="237"/>
        <end position="257"/>
    </location>
</feature>
<accession>A0A4S4KT87</accession>
<evidence type="ECO:0000256" key="4">
    <source>
        <dbReference type="ARBA" id="ARBA00022692"/>
    </source>
</evidence>
<dbReference type="SUPFAM" id="SSF103473">
    <property type="entry name" value="MFS general substrate transporter"/>
    <property type="match status" value="1"/>
</dbReference>
<keyword evidence="9" id="KW-1185">Reference proteome</keyword>
<evidence type="ECO:0000256" key="6">
    <source>
        <dbReference type="ARBA" id="ARBA00023136"/>
    </source>
</evidence>
<evidence type="ECO:0000256" key="2">
    <source>
        <dbReference type="ARBA" id="ARBA00007965"/>
    </source>
</evidence>
<keyword evidence="6 7" id="KW-0472">Membrane</keyword>
<dbReference type="PRINTS" id="PR01130">
    <property type="entry name" value="DERENTRNSPRT"/>
</dbReference>
<feature type="transmembrane region" description="Helical" evidence="7">
    <location>
        <begin position="383"/>
        <end position="400"/>
    </location>
</feature>
<dbReference type="InterPro" id="IPR036259">
    <property type="entry name" value="MFS_trans_sf"/>
</dbReference>
<dbReference type="GO" id="GO:0005886">
    <property type="term" value="C:plasma membrane"/>
    <property type="evidence" value="ECO:0007669"/>
    <property type="project" value="TreeGrafter"/>
</dbReference>
<gene>
    <name evidence="8" type="ORF">EW026_g912</name>
</gene>
<dbReference type="Pfam" id="PF01733">
    <property type="entry name" value="Nucleoside_tran"/>
    <property type="match status" value="1"/>
</dbReference>
<feature type="transmembrane region" description="Helical" evidence="7">
    <location>
        <begin position="98"/>
        <end position="118"/>
    </location>
</feature>
<dbReference type="PIRSF" id="PIRSF016379">
    <property type="entry name" value="ENT"/>
    <property type="match status" value="1"/>
</dbReference>
<evidence type="ECO:0008006" key="10">
    <source>
        <dbReference type="Google" id="ProtNLM"/>
    </source>
</evidence>
<dbReference type="InterPro" id="IPR002259">
    <property type="entry name" value="Eqnu_transpt"/>
</dbReference>
<evidence type="ECO:0000313" key="8">
    <source>
        <dbReference type="EMBL" id="THH01879.1"/>
    </source>
</evidence>
<dbReference type="GO" id="GO:0034257">
    <property type="term" value="F:nicotinamide riboside transmembrane transporter activity"/>
    <property type="evidence" value="ECO:0007669"/>
    <property type="project" value="TreeGrafter"/>
</dbReference>
<evidence type="ECO:0000313" key="9">
    <source>
        <dbReference type="Proteomes" id="UP000309038"/>
    </source>
</evidence>
<dbReference type="EMBL" id="SGPJ01000015">
    <property type="protein sequence ID" value="THH01879.1"/>
    <property type="molecule type" value="Genomic_DNA"/>
</dbReference>
<proteinExistence type="inferred from homology"/>
<evidence type="ECO:0000256" key="7">
    <source>
        <dbReference type="SAM" id="Phobius"/>
    </source>
</evidence>
<dbReference type="PANTHER" id="PTHR10332:SF88">
    <property type="entry name" value="EQUILIBRATIVE NUCLEOSIDE TRANSPORTER 1, ISOFORM A"/>
    <property type="match status" value="1"/>
</dbReference>
<feature type="transmembrane region" description="Helical" evidence="7">
    <location>
        <begin position="350"/>
        <end position="371"/>
    </location>
</feature>
<feature type="transmembrane region" description="Helical" evidence="7">
    <location>
        <begin position="420"/>
        <end position="441"/>
    </location>
</feature>
<keyword evidence="3" id="KW-0813">Transport</keyword>
<feature type="transmembrane region" description="Helical" evidence="7">
    <location>
        <begin position="156"/>
        <end position="187"/>
    </location>
</feature>
<evidence type="ECO:0000256" key="3">
    <source>
        <dbReference type="ARBA" id="ARBA00022448"/>
    </source>
</evidence>
<keyword evidence="4 7" id="KW-0812">Transmembrane</keyword>
<comment type="similarity">
    <text evidence="2">Belongs to the SLC29A/ENT transporter (TC 2.A.57) family.</text>
</comment>